<dbReference type="AlphaFoldDB" id="A0A8H6AZV9"/>
<proteinExistence type="predicted"/>
<dbReference type="EMBL" id="JABFCT010000004">
    <property type="protein sequence ID" value="KAF5876552.1"/>
    <property type="molecule type" value="Genomic_DNA"/>
</dbReference>
<name>A0A8H6AZV9_9HELO</name>
<evidence type="ECO:0000313" key="1">
    <source>
        <dbReference type="EMBL" id="KAF5876552.1"/>
    </source>
</evidence>
<dbReference type="GeneID" id="59257062"/>
<organism evidence="1 2">
    <name type="scientific">Botrytis fragariae</name>
    <dbReference type="NCBI Taxonomy" id="1964551"/>
    <lineage>
        <taxon>Eukaryota</taxon>
        <taxon>Fungi</taxon>
        <taxon>Dikarya</taxon>
        <taxon>Ascomycota</taxon>
        <taxon>Pezizomycotina</taxon>
        <taxon>Leotiomycetes</taxon>
        <taxon>Helotiales</taxon>
        <taxon>Sclerotiniaceae</taxon>
        <taxon>Botrytis</taxon>
    </lineage>
</organism>
<gene>
    <name evidence="1" type="ORF">Bfra_002957</name>
</gene>
<protein>
    <submittedName>
        <fullName evidence="1">Uncharacterized protein</fullName>
    </submittedName>
</protein>
<keyword evidence="2" id="KW-1185">Reference proteome</keyword>
<accession>A0A8H6AZV9</accession>
<sequence>MPHGIILLVYDHSYSERSRAIDRGSESESIFTPLKIVLYKVLLQMFENSIVEQYSGDCTGSVNFLEKQQLFR</sequence>
<comment type="caution">
    <text evidence="1">The sequence shown here is derived from an EMBL/GenBank/DDBJ whole genome shotgun (WGS) entry which is preliminary data.</text>
</comment>
<dbReference type="RefSeq" id="XP_037195498.1">
    <property type="nucleotide sequence ID" value="XM_037333370.1"/>
</dbReference>
<dbReference type="Proteomes" id="UP000531561">
    <property type="component" value="Unassembled WGS sequence"/>
</dbReference>
<reference evidence="1 2" key="1">
    <citation type="journal article" date="2020" name="Phytopathology">
        <title>A high-quality genome resource of Botrytis fragariae, a new and rapidly spreading fungal pathogen causing strawberry gray mold in the U.S.A.</title>
        <authorList>
            <person name="Wu Y."/>
            <person name="Saski C.A."/>
            <person name="Schnabel G."/>
            <person name="Xiao S."/>
            <person name="Hu M."/>
        </authorList>
    </citation>
    <scope>NUCLEOTIDE SEQUENCE [LARGE SCALE GENOMIC DNA]</scope>
    <source>
        <strain evidence="1 2">BVB16</strain>
    </source>
</reference>
<evidence type="ECO:0000313" key="2">
    <source>
        <dbReference type="Proteomes" id="UP000531561"/>
    </source>
</evidence>